<keyword evidence="2 4" id="KW-0472">Membrane</keyword>
<evidence type="ECO:0000313" key="7">
    <source>
        <dbReference type="EMBL" id="NGY05299.1"/>
    </source>
</evidence>
<keyword evidence="8" id="KW-1185">Reference proteome</keyword>
<dbReference type="Proteomes" id="UP000472676">
    <property type="component" value="Unassembled WGS sequence"/>
</dbReference>
<comment type="similarity">
    <text evidence="4">Belongs to the LptD family.</text>
</comment>
<feature type="domain" description="LptD C-terminal" evidence="6">
    <location>
        <begin position="342"/>
        <end position="710"/>
    </location>
</feature>
<gene>
    <name evidence="4 7" type="primary">lptD</name>
    <name evidence="7" type="ORF">G7Y85_11000</name>
</gene>
<dbReference type="InterPro" id="IPR020889">
    <property type="entry name" value="LipoPS_assembly_LptD"/>
</dbReference>
<dbReference type="InterPro" id="IPR007543">
    <property type="entry name" value="LptD_C"/>
</dbReference>
<dbReference type="AlphaFoldDB" id="A0A6M2BTE7"/>
<dbReference type="EMBL" id="JAAMOW010000005">
    <property type="protein sequence ID" value="NGY05299.1"/>
    <property type="molecule type" value="Genomic_DNA"/>
</dbReference>
<dbReference type="PANTHER" id="PTHR30189">
    <property type="entry name" value="LPS-ASSEMBLY PROTEIN"/>
    <property type="match status" value="1"/>
</dbReference>
<comment type="function">
    <text evidence="4">Together with LptE, is involved in the assembly of lipopolysaccharide (LPS) at the surface of the outer membrane.</text>
</comment>
<dbReference type="Pfam" id="PF03968">
    <property type="entry name" value="LptD_N"/>
    <property type="match status" value="1"/>
</dbReference>
<dbReference type="Pfam" id="PF04453">
    <property type="entry name" value="LptD"/>
    <property type="match status" value="1"/>
</dbReference>
<name>A0A6M2BTE7_9GAMM</name>
<comment type="caution">
    <text evidence="4">Lacks conserved residue(s) required for the propagation of feature annotation.</text>
</comment>
<comment type="subunit">
    <text evidence="4">Component of the lipopolysaccharide transport and assembly complex. Interacts with LptE and LptA.</text>
</comment>
<organism evidence="7 8">
    <name type="scientific">Solimonas terrae</name>
    <dbReference type="NCBI Taxonomy" id="1396819"/>
    <lineage>
        <taxon>Bacteria</taxon>
        <taxon>Pseudomonadati</taxon>
        <taxon>Pseudomonadota</taxon>
        <taxon>Gammaproteobacteria</taxon>
        <taxon>Nevskiales</taxon>
        <taxon>Nevskiaceae</taxon>
        <taxon>Solimonas</taxon>
    </lineage>
</organism>
<keyword evidence="1 4" id="KW-0732">Signal</keyword>
<dbReference type="InterPro" id="IPR005653">
    <property type="entry name" value="OstA-like_N"/>
</dbReference>
<dbReference type="InterPro" id="IPR050218">
    <property type="entry name" value="LptD"/>
</dbReference>
<dbReference type="GO" id="GO:1990351">
    <property type="term" value="C:transporter complex"/>
    <property type="evidence" value="ECO:0007669"/>
    <property type="project" value="TreeGrafter"/>
</dbReference>
<dbReference type="GO" id="GO:0009279">
    <property type="term" value="C:cell outer membrane"/>
    <property type="evidence" value="ECO:0007669"/>
    <property type="project" value="UniProtKB-SubCell"/>
</dbReference>
<evidence type="ECO:0000256" key="3">
    <source>
        <dbReference type="ARBA" id="ARBA00023237"/>
    </source>
</evidence>
<evidence type="ECO:0000259" key="6">
    <source>
        <dbReference type="Pfam" id="PF04453"/>
    </source>
</evidence>
<comment type="caution">
    <text evidence="7">The sequence shown here is derived from an EMBL/GenBank/DDBJ whole genome shotgun (WGS) entry which is preliminary data.</text>
</comment>
<accession>A0A6M2BTE7</accession>
<comment type="subcellular location">
    <subcellularLocation>
        <location evidence="4">Cell outer membrane</location>
    </subcellularLocation>
</comment>
<feature type="domain" description="Organic solvent tolerance-like N-terminal" evidence="5">
    <location>
        <begin position="105"/>
        <end position="235"/>
    </location>
</feature>
<dbReference type="GO" id="GO:0015920">
    <property type="term" value="P:lipopolysaccharide transport"/>
    <property type="evidence" value="ECO:0007669"/>
    <property type="project" value="InterPro"/>
</dbReference>
<evidence type="ECO:0000256" key="4">
    <source>
        <dbReference type="HAMAP-Rule" id="MF_01411"/>
    </source>
</evidence>
<sequence>MRIGPGPRSLPEAGRRFDHCTGRELPPILAARPSRNRATLPRFRRPFPLLFGLSLCAAAPSFAQSTLPTEREYDKHSQIYNGSSCAQITDTLPPIEAAPDDKVRVRADHADLLHNGLSTLSGSVKLKRDDQEITAEQLDYDELQQRITIDHESLFRSSKIVVDSQSSQFDLDDKSGLFNDDSFVVLMRGARGHADQLQVNADKTATLKGADYTTCAPGNNSWYLEASKIDLDYDAGIGTARNARLRFLDVPIFYSPWIQFPIDDRRRTGLLYPLLANTNKTGFDLREPLYINLAPNYDMTFTPRYMSERGTQLELSGRYLLSQSEGDLGYQYLNRDRVTDQERSYLYYNDRSLLTPRLSMDLHYADVSDPGYFEDLGNNGIDLSANSFLDRSARFMYQSPASYSVQMLVQDYQEITSNLTQVEQPYKRLPQILFNTQTRNSFLYSRLGLNGEYSNFVRADSVEGQRIDVDPYIKVERDTIAWYSKALLDYRYTDYRLTGTAPGDASNPSRGLPMLSTEYGLRFERLLDDGTPQLLEPRLFYLYVPYRNQDDLPVFDSGEPDFDFTQLFARNRFSGIDRISDANELTLALTGRQLDPDTGAVKASASIGQLYRLEAPRVALPGETPPDSGVTDLIGEFEYNLSTHWGTRLLAQWSPAESEISRAGVAVRYRDDNRHLFETAYRYRRGLLEQTDLTAMTPIYHAISLAGRWRYSVRDKQSLDTYVGLRYDTCCWAADAAFRRYISDSKGTMNNGIYFQLELKGLGQIGSGFPNLHVDDDVY</sequence>
<evidence type="ECO:0000313" key="8">
    <source>
        <dbReference type="Proteomes" id="UP000472676"/>
    </source>
</evidence>
<dbReference type="HAMAP" id="MF_01411">
    <property type="entry name" value="LPS_assembly_LptD"/>
    <property type="match status" value="1"/>
</dbReference>
<dbReference type="GO" id="GO:0043165">
    <property type="term" value="P:Gram-negative-bacterium-type cell outer membrane assembly"/>
    <property type="evidence" value="ECO:0007669"/>
    <property type="project" value="UniProtKB-UniRule"/>
</dbReference>
<evidence type="ECO:0000259" key="5">
    <source>
        <dbReference type="Pfam" id="PF03968"/>
    </source>
</evidence>
<evidence type="ECO:0000256" key="2">
    <source>
        <dbReference type="ARBA" id="ARBA00023136"/>
    </source>
</evidence>
<protein>
    <recommendedName>
        <fullName evidence="4">LPS-assembly protein LptD</fullName>
    </recommendedName>
</protein>
<reference evidence="7 8" key="1">
    <citation type="journal article" date="2014" name="Int. J. Syst. Evol. Microbiol.">
        <title>Solimonas terrae sp. nov., isolated from soil.</title>
        <authorList>
            <person name="Kim S.J."/>
            <person name="Moon J.Y."/>
            <person name="Weon H.Y."/>
            <person name="Ahn J.H."/>
            <person name="Chen W.M."/>
            <person name="Kwon S.W."/>
        </authorList>
    </citation>
    <scope>NUCLEOTIDE SEQUENCE [LARGE SCALE GENOMIC DNA]</scope>
    <source>
        <strain evidence="7 8">KIS83-12</strain>
    </source>
</reference>
<dbReference type="PANTHER" id="PTHR30189:SF1">
    <property type="entry name" value="LPS-ASSEMBLY PROTEIN LPTD"/>
    <property type="match status" value="1"/>
</dbReference>
<keyword evidence="3 4" id="KW-0998">Cell outer membrane</keyword>
<proteinExistence type="inferred from homology"/>
<evidence type="ECO:0000256" key="1">
    <source>
        <dbReference type="ARBA" id="ARBA00022729"/>
    </source>
</evidence>